<keyword evidence="5" id="KW-1185">Reference proteome</keyword>
<dbReference type="PROSITE" id="PS50157">
    <property type="entry name" value="ZINC_FINGER_C2H2_2"/>
    <property type="match status" value="1"/>
</dbReference>
<feature type="compositionally biased region" description="Basic and acidic residues" evidence="2">
    <location>
        <begin position="171"/>
        <end position="180"/>
    </location>
</feature>
<evidence type="ECO:0000256" key="1">
    <source>
        <dbReference type="PROSITE-ProRule" id="PRU00042"/>
    </source>
</evidence>
<keyword evidence="1" id="KW-0479">Metal-binding</keyword>
<feature type="region of interest" description="Disordered" evidence="2">
    <location>
        <begin position="152"/>
        <end position="204"/>
    </location>
</feature>
<accession>A0AA40FAK3</accession>
<protein>
    <recommendedName>
        <fullName evidence="3">C2H2-type domain-containing protein</fullName>
    </recommendedName>
</protein>
<feature type="region of interest" description="Disordered" evidence="2">
    <location>
        <begin position="16"/>
        <end position="38"/>
    </location>
</feature>
<gene>
    <name evidence="4" type="ORF">B0T18DRAFT_34529</name>
</gene>
<dbReference type="SMART" id="SM00355">
    <property type="entry name" value="ZnF_C2H2"/>
    <property type="match status" value="3"/>
</dbReference>
<evidence type="ECO:0000313" key="5">
    <source>
        <dbReference type="Proteomes" id="UP001172155"/>
    </source>
</evidence>
<feature type="region of interest" description="Disordered" evidence="2">
    <location>
        <begin position="430"/>
        <end position="462"/>
    </location>
</feature>
<evidence type="ECO:0000313" key="4">
    <source>
        <dbReference type="EMBL" id="KAK0754287.1"/>
    </source>
</evidence>
<dbReference type="InterPro" id="IPR013087">
    <property type="entry name" value="Znf_C2H2_type"/>
</dbReference>
<evidence type="ECO:0000256" key="2">
    <source>
        <dbReference type="SAM" id="MobiDB-lite"/>
    </source>
</evidence>
<reference evidence="4" key="1">
    <citation type="submission" date="2023-06" db="EMBL/GenBank/DDBJ databases">
        <title>Genome-scale phylogeny and comparative genomics of the fungal order Sordariales.</title>
        <authorList>
            <consortium name="Lawrence Berkeley National Laboratory"/>
            <person name="Hensen N."/>
            <person name="Bonometti L."/>
            <person name="Westerberg I."/>
            <person name="Brannstrom I.O."/>
            <person name="Guillou S."/>
            <person name="Cros-Aarteil S."/>
            <person name="Calhoun S."/>
            <person name="Haridas S."/>
            <person name="Kuo A."/>
            <person name="Mondo S."/>
            <person name="Pangilinan J."/>
            <person name="Riley R."/>
            <person name="LaButti K."/>
            <person name="Andreopoulos B."/>
            <person name="Lipzen A."/>
            <person name="Chen C."/>
            <person name="Yanf M."/>
            <person name="Daum C."/>
            <person name="Ng V."/>
            <person name="Clum A."/>
            <person name="Steindorff A."/>
            <person name="Ohm R."/>
            <person name="Martin F."/>
            <person name="Silar P."/>
            <person name="Natvig D."/>
            <person name="Lalanne C."/>
            <person name="Gautier V."/>
            <person name="Ament-velasquez S.L."/>
            <person name="Kruys A."/>
            <person name="Hutchinson M.I."/>
            <person name="Powell A.J."/>
            <person name="Barry K."/>
            <person name="Miller A.N."/>
            <person name="Grigoriev I.V."/>
            <person name="Debuchy R."/>
            <person name="Gladieux P."/>
            <person name="Thoren M.H."/>
            <person name="Johannesson H."/>
        </authorList>
    </citation>
    <scope>NUCLEOTIDE SEQUENCE</scope>
    <source>
        <strain evidence="4">SMH3187-1</strain>
    </source>
</reference>
<name>A0AA40FAK3_9PEZI</name>
<dbReference type="AlphaFoldDB" id="A0AA40FAK3"/>
<feature type="domain" description="C2H2-type" evidence="3">
    <location>
        <begin position="495"/>
        <end position="525"/>
    </location>
</feature>
<comment type="caution">
    <text evidence="4">The sequence shown here is derived from an EMBL/GenBank/DDBJ whole genome shotgun (WGS) entry which is preliminary data.</text>
</comment>
<organism evidence="4 5">
    <name type="scientific">Schizothecium vesticola</name>
    <dbReference type="NCBI Taxonomy" id="314040"/>
    <lineage>
        <taxon>Eukaryota</taxon>
        <taxon>Fungi</taxon>
        <taxon>Dikarya</taxon>
        <taxon>Ascomycota</taxon>
        <taxon>Pezizomycotina</taxon>
        <taxon>Sordariomycetes</taxon>
        <taxon>Sordariomycetidae</taxon>
        <taxon>Sordariales</taxon>
        <taxon>Schizotheciaceae</taxon>
        <taxon>Schizothecium</taxon>
    </lineage>
</organism>
<dbReference type="GO" id="GO:0008270">
    <property type="term" value="F:zinc ion binding"/>
    <property type="evidence" value="ECO:0007669"/>
    <property type="project" value="UniProtKB-KW"/>
</dbReference>
<evidence type="ECO:0000259" key="3">
    <source>
        <dbReference type="PROSITE" id="PS50157"/>
    </source>
</evidence>
<dbReference type="PROSITE" id="PS00028">
    <property type="entry name" value="ZINC_FINGER_C2H2_1"/>
    <property type="match status" value="1"/>
</dbReference>
<sequence length="575" mass="63841">MSSQAQRVMPDVEGPFAAAVHHPGGGHGTHAASHAGHAHAHAVGAVSDHVGPCPYEAKVVPNGTTARMVLMFLRELVEQPVYPQYQQPYSCPMMKCYEKFPEPFQLVQHLLSCSELPNGEFDCDKCNNWHEFPTNEKDWSLWSGWSSKFRNHSHTHGPDGSVQRKRSFSSKMRETFTLRKRDPRKSHEHGFGSRPGTATSAASSMVTMSRCPEHQQLVFPPQTTGPSFADMHKSTIPTGAPQIDSSMFWPTMGTDSMSDLHSAVSSIAPSSIARSSIAASSTFETETTKGVSANTSTTTLFNHGLPVYQSPTTDVMTSPQYLFPQHPNFDNCSTPLVGPRSSSAMSIDEPITEAALSPADTATPTDNRRWWGVKQEMDTARPTPVASPFYGMDPPMVHPLHRTLSQSSMQSSAMSGIFQRALSEGTSMETMSTHDDHMHDHSHHNHHGQSMTGRSSPSPTEDLVCDECQWKPRGVRENLRGYLRKHKNTHKGLRLPCDVVGCTKTFSRLDNLKKHKKDKHGIDDPGSILPLKRVAEEYEHIEEDSVEDILRRPLTEEDIRQASGDYSMLWPALHF</sequence>
<keyword evidence="1" id="KW-0863">Zinc-finger</keyword>
<feature type="compositionally biased region" description="Low complexity" evidence="2">
    <location>
        <begin position="29"/>
        <end position="38"/>
    </location>
</feature>
<dbReference type="Proteomes" id="UP001172155">
    <property type="component" value="Unassembled WGS sequence"/>
</dbReference>
<dbReference type="Gene3D" id="3.30.160.60">
    <property type="entry name" value="Classic Zinc Finger"/>
    <property type="match status" value="1"/>
</dbReference>
<dbReference type="EMBL" id="JAUKUD010000001">
    <property type="protein sequence ID" value="KAK0754287.1"/>
    <property type="molecule type" value="Genomic_DNA"/>
</dbReference>
<keyword evidence="1" id="KW-0862">Zinc</keyword>
<proteinExistence type="predicted"/>